<dbReference type="InterPro" id="IPR050245">
    <property type="entry name" value="PrsA_foldase"/>
</dbReference>
<evidence type="ECO:0000313" key="2">
    <source>
        <dbReference type="EMBL" id="KGA97253.1"/>
    </source>
</evidence>
<keyword evidence="4" id="KW-1185">Reference proteome</keyword>
<evidence type="ECO:0000256" key="1">
    <source>
        <dbReference type="SAM" id="SignalP"/>
    </source>
</evidence>
<dbReference type="PANTHER" id="PTHR47245:SF2">
    <property type="entry name" value="PEPTIDYL-PROLYL CIS-TRANS ISOMERASE HP_0175-RELATED"/>
    <property type="match status" value="1"/>
</dbReference>
<dbReference type="Proteomes" id="UP000297014">
    <property type="component" value="Unassembled WGS sequence"/>
</dbReference>
<dbReference type="PANTHER" id="PTHR47245">
    <property type="entry name" value="PEPTIDYLPROLYL ISOMERASE"/>
    <property type="match status" value="1"/>
</dbReference>
<dbReference type="AlphaFoldDB" id="A0A094WMT9"/>
<dbReference type="Pfam" id="PF13624">
    <property type="entry name" value="SurA_N_3"/>
    <property type="match status" value="1"/>
</dbReference>
<sequence length="241" mass="27622">MFKKWKIGLFSLLTLLLLVACNSGNEEEANDSTGEEQGQMPQVELDIEDYPEIIATVNGEDILREEYVPFLENQAGMIVAFMGVDIETEEGQEELRNLEGIVVELFVNDKLIEQEIAAENFEVSEEEVDQRMESVILQHGSEEELEKTLEEYGFTMDELRADLETDLKTEQFVAEQINIEDATEEELQQLYDSKIESGEEIGEFAEVRDNLEAEILNSRETEAIQNYLDTLKEKSEIEIHL</sequence>
<dbReference type="EMBL" id="ALPT02000033">
    <property type="protein sequence ID" value="KGA97253.1"/>
    <property type="molecule type" value="Genomic_DNA"/>
</dbReference>
<keyword evidence="1" id="KW-0732">Signal</keyword>
<dbReference type="EMBL" id="JALP01000151">
    <property type="protein sequence ID" value="THG90464.1"/>
    <property type="molecule type" value="Genomic_DNA"/>
</dbReference>
<reference evidence="2 4" key="1">
    <citation type="journal article" date="2014" name="Genome Announc.">
        <title>Draft Genome Sequence of Bacillus alcalophilus AV1934, a Classic Alkaliphile Isolated from Human Feces in 1934.</title>
        <authorList>
            <person name="Attie O."/>
            <person name="Jayaprakash A."/>
            <person name="Shah H."/>
            <person name="Paulsen I.T."/>
            <person name="Morino M."/>
            <person name="Takahashi Y."/>
            <person name="Narumi I."/>
            <person name="Sachidanandam R."/>
            <person name="Satoh K."/>
            <person name="Ito M."/>
            <person name="Krulwich T.A."/>
        </authorList>
    </citation>
    <scope>NUCLEOTIDE SEQUENCE [LARGE SCALE GENOMIC DNA]</scope>
    <source>
        <strain evidence="2 4">AV1934</strain>
    </source>
</reference>
<feature type="signal peptide" evidence="1">
    <location>
        <begin position="1"/>
        <end position="20"/>
    </location>
</feature>
<accession>A0A094WMT9</accession>
<gene>
    <name evidence="3" type="ORF">AJ85_10660</name>
    <name evidence="2" type="ORF">BALCAV_0211140</name>
</gene>
<dbReference type="OrthoDB" id="2972868at2"/>
<dbReference type="Proteomes" id="UP000002754">
    <property type="component" value="Unassembled WGS sequence"/>
</dbReference>
<protein>
    <recommendedName>
        <fullName evidence="6">Peptidylprolyl isomerase</fullName>
    </recommendedName>
</protein>
<organism evidence="2 4">
    <name type="scientific">Alkalihalobacillus alcalophilus ATCC 27647 = CGMCC 1.3604</name>
    <dbReference type="NCBI Taxonomy" id="1218173"/>
    <lineage>
        <taxon>Bacteria</taxon>
        <taxon>Bacillati</taxon>
        <taxon>Bacillota</taxon>
        <taxon>Bacilli</taxon>
        <taxon>Bacillales</taxon>
        <taxon>Bacillaceae</taxon>
        <taxon>Alkalihalobacillus</taxon>
    </lineage>
</organism>
<feature type="chain" id="PRO_5038290318" description="Peptidylprolyl isomerase" evidence="1">
    <location>
        <begin position="21"/>
        <end position="241"/>
    </location>
</feature>
<dbReference type="eggNOG" id="COG0760">
    <property type="taxonomic scope" value="Bacteria"/>
</dbReference>
<evidence type="ECO:0000313" key="4">
    <source>
        <dbReference type="Proteomes" id="UP000002754"/>
    </source>
</evidence>
<dbReference type="InterPro" id="IPR027304">
    <property type="entry name" value="Trigger_fact/SurA_dom_sf"/>
</dbReference>
<evidence type="ECO:0008006" key="6">
    <source>
        <dbReference type="Google" id="ProtNLM"/>
    </source>
</evidence>
<reference evidence="3 5" key="2">
    <citation type="submission" date="2014-01" db="EMBL/GenBank/DDBJ databases">
        <title>Draft genome sequencing of Bacillus alcalophilus CGMCC 1.3604.</title>
        <authorList>
            <person name="Yang J."/>
            <person name="Diao L."/>
            <person name="Yang S."/>
        </authorList>
    </citation>
    <scope>NUCLEOTIDE SEQUENCE [LARGE SCALE GENOMIC DNA]</scope>
    <source>
        <strain evidence="3 5">CGMCC 1.3604</strain>
    </source>
</reference>
<evidence type="ECO:0000313" key="5">
    <source>
        <dbReference type="Proteomes" id="UP000297014"/>
    </source>
</evidence>
<evidence type="ECO:0000313" key="3">
    <source>
        <dbReference type="EMBL" id="THG90464.1"/>
    </source>
</evidence>
<dbReference type="PROSITE" id="PS51257">
    <property type="entry name" value="PROKAR_LIPOPROTEIN"/>
    <property type="match status" value="1"/>
</dbReference>
<comment type="caution">
    <text evidence="2">The sequence shown here is derived from an EMBL/GenBank/DDBJ whole genome shotgun (WGS) entry which is preliminary data.</text>
</comment>
<dbReference type="SUPFAM" id="SSF109998">
    <property type="entry name" value="Triger factor/SurA peptide-binding domain-like"/>
    <property type="match status" value="1"/>
</dbReference>
<proteinExistence type="predicted"/>
<dbReference type="Gene3D" id="1.10.4030.10">
    <property type="entry name" value="Porin chaperone SurA, peptide-binding domain"/>
    <property type="match status" value="1"/>
</dbReference>
<dbReference type="STRING" id="1218173.BALCAV_0211140"/>
<dbReference type="RefSeq" id="WP_003324406.1">
    <property type="nucleotide sequence ID" value="NZ_ALPT02000033.1"/>
</dbReference>
<name>A0A094WMT9_ALKAL</name>